<feature type="compositionally biased region" description="Low complexity" evidence="1">
    <location>
        <begin position="28"/>
        <end position="48"/>
    </location>
</feature>
<dbReference type="GO" id="GO:0006629">
    <property type="term" value="P:lipid metabolic process"/>
    <property type="evidence" value="ECO:0007669"/>
    <property type="project" value="InterPro"/>
</dbReference>
<dbReference type="InterPro" id="IPR003386">
    <property type="entry name" value="LACT/PDAT_acylTrfase"/>
</dbReference>
<feature type="region of interest" description="Disordered" evidence="1">
    <location>
        <begin position="1"/>
        <end position="82"/>
    </location>
</feature>
<feature type="compositionally biased region" description="Basic and acidic residues" evidence="1">
    <location>
        <begin position="8"/>
        <end position="23"/>
    </location>
</feature>
<dbReference type="EMBL" id="LWDF02000040">
    <property type="protein sequence ID" value="KAE8259312.1"/>
    <property type="molecule type" value="Genomic_DNA"/>
</dbReference>
<name>A0A177TW76_9BASI</name>
<reference evidence="3" key="2">
    <citation type="journal article" date="2019" name="IMA Fungus">
        <title>Genome sequencing and comparison of five Tilletia species to identify candidate genes for the detection of regulated species infecting wheat.</title>
        <authorList>
            <person name="Nguyen H.D.T."/>
            <person name="Sultana T."/>
            <person name="Kesanakurti P."/>
            <person name="Hambleton S."/>
        </authorList>
    </citation>
    <scope>NUCLEOTIDE SEQUENCE</scope>
    <source>
        <strain evidence="3">DAOMC 236416</strain>
    </source>
</reference>
<dbReference type="InterPro" id="IPR029058">
    <property type="entry name" value="AB_hydrolase_fold"/>
</dbReference>
<evidence type="ECO:0000313" key="4">
    <source>
        <dbReference type="Proteomes" id="UP000077521"/>
    </source>
</evidence>
<dbReference type="SUPFAM" id="SSF53474">
    <property type="entry name" value="alpha/beta-Hydrolases"/>
    <property type="match status" value="1"/>
</dbReference>
<keyword evidence="2" id="KW-0472">Membrane</keyword>
<dbReference type="GO" id="GO:0008374">
    <property type="term" value="F:O-acyltransferase activity"/>
    <property type="evidence" value="ECO:0007669"/>
    <property type="project" value="InterPro"/>
</dbReference>
<dbReference type="PANTHER" id="PTHR11440">
    <property type="entry name" value="LECITHIN-CHOLESTEROL ACYLTRANSFERASE-RELATED"/>
    <property type="match status" value="1"/>
</dbReference>
<gene>
    <name evidence="3" type="ORF">A4X13_0g1089</name>
</gene>
<keyword evidence="2" id="KW-1133">Transmembrane helix</keyword>
<keyword evidence="2" id="KW-0812">Transmembrane</keyword>
<evidence type="ECO:0000256" key="2">
    <source>
        <dbReference type="SAM" id="Phobius"/>
    </source>
</evidence>
<accession>A0A177TW76</accession>
<reference evidence="3" key="1">
    <citation type="submission" date="2016-04" db="EMBL/GenBank/DDBJ databases">
        <authorList>
            <person name="Nguyen H.D."/>
            <person name="Samba Siva P."/>
            <person name="Cullis J."/>
            <person name="Levesque C.A."/>
            <person name="Hambleton S."/>
        </authorList>
    </citation>
    <scope>NUCLEOTIDE SEQUENCE</scope>
    <source>
        <strain evidence="3">DAOMC 236416</strain>
    </source>
</reference>
<evidence type="ECO:0000256" key="1">
    <source>
        <dbReference type="SAM" id="MobiDB-lite"/>
    </source>
</evidence>
<feature type="transmembrane region" description="Helical" evidence="2">
    <location>
        <begin position="124"/>
        <end position="146"/>
    </location>
</feature>
<evidence type="ECO:0008006" key="5">
    <source>
        <dbReference type="Google" id="ProtNLM"/>
    </source>
</evidence>
<dbReference type="Gene3D" id="3.40.50.1820">
    <property type="entry name" value="alpha/beta hydrolase"/>
    <property type="match status" value="1"/>
</dbReference>
<sequence length="741" mass="82887">MARRKTATKSDDSAHDSADDRQGGGRGSASTTAHSHGGTTPSSSSSTSNGNDAQRTGRQRRPNLPQRISLRAAQRPSLERGTTSYIIKAPADTPFHELDLSEVQFLKDPEELEDPRGITRYRRLFFVFGTLLGAIGAWLLASYSGMDGHVSNFRSMLDDQLSSMGFDLPSLNLDLDFKLPTEFSDLGDRLFTSPREWLQTRDFKVGRQLAGEGYKANHPVILLPGIISTGLESWTTNEDASGYFRKRLWGTTTMMRTIVFEKDMWVKHLSLDPFTGLDPPGIKVRAAEGLDAASYFITGYWIWSKVIENLAVIGYDSNNLWLAAYDWRLSMSNLETRDHFFTRLKLRMEQNLALFDKKTVLVAHSMGSTVFMYFMKWVEAEGPGFGNGGPDWCERHIEAFTSIAGTFLGVPKAMSALLSGEMRDTVELPPAGAYLLEKFFSRQERAKLFRSWAGSACMMIKGGETIWGNETWAPDDIEGNDHSHGLIYSFRKDTNLTELSARNSTATNATTYLLQHAPSAFQVMLDSNYSNGFERNEAQLKRNAKDLRKWTNPLEVQLPNAPSMKIFCFYGTGKSTERSYWYQQGAFERDEFEAEGQSAQCMDCNDTSQTIPSPLEFPTGRKSWIDNTISREDSNPKVRAGCKMSEGDGTVSLLSLGAMCVEGWKRKRYNPAGIKVVTHEMLHTPEAMELRGGENTGDHVDILGATKVNDFILRIAAGHGEDIKENFVSDIRTWAAKIAWD</sequence>
<comment type="caution">
    <text evidence="3">The sequence shown here is derived from an EMBL/GenBank/DDBJ whole genome shotgun (WGS) entry which is preliminary data.</text>
</comment>
<proteinExistence type="predicted"/>
<dbReference type="Proteomes" id="UP000077521">
    <property type="component" value="Unassembled WGS sequence"/>
</dbReference>
<keyword evidence="4" id="KW-1185">Reference proteome</keyword>
<dbReference type="AlphaFoldDB" id="A0A177TW76"/>
<organism evidence="3 4">
    <name type="scientific">Tilletia indica</name>
    <dbReference type="NCBI Taxonomy" id="43049"/>
    <lineage>
        <taxon>Eukaryota</taxon>
        <taxon>Fungi</taxon>
        <taxon>Dikarya</taxon>
        <taxon>Basidiomycota</taxon>
        <taxon>Ustilaginomycotina</taxon>
        <taxon>Exobasidiomycetes</taxon>
        <taxon>Tilletiales</taxon>
        <taxon>Tilletiaceae</taxon>
        <taxon>Tilletia</taxon>
    </lineage>
</organism>
<evidence type="ECO:0000313" key="3">
    <source>
        <dbReference type="EMBL" id="KAE8259312.1"/>
    </source>
</evidence>
<dbReference type="Pfam" id="PF02450">
    <property type="entry name" value="LCAT"/>
    <property type="match status" value="1"/>
</dbReference>
<protein>
    <recommendedName>
        <fullName evidence="5">Phospholipid:diacylglycerol acyltransferase</fullName>
    </recommendedName>
</protein>